<organism evidence="10">
    <name type="scientific">Fulvimarina pelagi</name>
    <dbReference type="NCBI Taxonomy" id="217511"/>
    <lineage>
        <taxon>Bacteria</taxon>
        <taxon>Pseudomonadati</taxon>
        <taxon>Pseudomonadota</taxon>
        <taxon>Alphaproteobacteria</taxon>
        <taxon>Hyphomicrobiales</taxon>
        <taxon>Aurantimonadaceae</taxon>
        <taxon>Fulvimarina</taxon>
    </lineage>
</organism>
<name>A0A0P0Z9F1_9HYPH</name>
<evidence type="ECO:0000256" key="5">
    <source>
        <dbReference type="ARBA" id="ARBA00022840"/>
    </source>
</evidence>
<dbReference type="InterPro" id="IPR050406">
    <property type="entry name" value="FGGY_Carb_Kinase"/>
</dbReference>
<keyword evidence="2 6" id="KW-0808">Transferase</keyword>
<sequence length="515" mass="54776">MRKDEVRRQDAGDFEPIAKLEDIMTVTLGLDLGTSSLKALLVGEDGKPIASATAHLTVERPAFGWSEQNPESWIVACESVLSELKRDHAEMLAAVEGIGLSGHMHGATLIDEAEVPLRPCILWNDTRAAKEAAALDDAEARQITGNIVFPGFTAPKLDWVRAHEPDIFGKVAAVLLPKDYLRLWLTGERVSEMSDAAGTSWLDTGARDWSDRMLERTHLSRSHMPRLVEGTEASGELRVDLAERFGLRRGVRVAGGAGDNAASACGVGVSEPGSGFLSLGTSGVLFTPAAGYEPAPETAIHTFCHAIPGLWHQMGVTLSAAGSIEWLSKLLQEKPGDLTGSLGEHVSAPGRLTFLPYLSGERTPHNDAEIRGVFAGLEADTDRPAMIRSVMEGVAFSMRDCLEAGAASSRPKRLVAVGAGARSAYWLQLLATVLKTEIVLPEAGDFGAALGAARLGRCAATGEDPSTVMTMPPIAESFEPLTDLEGAFEEAYGRYRALYPAIAALARDSGSDAPA</sequence>
<dbReference type="NCBIfam" id="TIGR01312">
    <property type="entry name" value="XylB"/>
    <property type="match status" value="1"/>
</dbReference>
<dbReference type="SUPFAM" id="SSF53067">
    <property type="entry name" value="Actin-like ATPase domain"/>
    <property type="match status" value="2"/>
</dbReference>
<dbReference type="GO" id="GO:0005998">
    <property type="term" value="P:xylulose catabolic process"/>
    <property type="evidence" value="ECO:0007669"/>
    <property type="project" value="UniProtKB-UniRule"/>
</dbReference>
<keyword evidence="4 6" id="KW-0418">Kinase</keyword>
<evidence type="ECO:0000259" key="9">
    <source>
        <dbReference type="Pfam" id="PF02782"/>
    </source>
</evidence>
<proteinExistence type="inferred from homology"/>
<keyword evidence="6 7" id="KW-0119">Carbohydrate metabolism</keyword>
<dbReference type="InterPro" id="IPR006000">
    <property type="entry name" value="Xylulokinase"/>
</dbReference>
<feature type="active site" description="Proton acceptor" evidence="6">
    <location>
        <position position="259"/>
    </location>
</feature>
<dbReference type="CDD" id="cd07808">
    <property type="entry name" value="ASKHA_NBD_FGGY_EcXK-like"/>
    <property type="match status" value="1"/>
</dbReference>
<accession>A0A0P0Z9F1</accession>
<dbReference type="PIRSF" id="PIRSF000538">
    <property type="entry name" value="GlpK"/>
    <property type="match status" value="1"/>
</dbReference>
<dbReference type="AlphaFoldDB" id="A0A0P0Z9F1"/>
<dbReference type="Gene3D" id="3.30.420.40">
    <property type="match status" value="2"/>
</dbReference>
<comment type="similarity">
    <text evidence="1 6 7">Belongs to the FGGY kinase family.</text>
</comment>
<feature type="domain" description="Carbohydrate kinase FGGY C-terminal" evidence="9">
    <location>
        <begin position="277"/>
        <end position="459"/>
    </location>
</feature>
<evidence type="ECO:0000256" key="6">
    <source>
        <dbReference type="HAMAP-Rule" id="MF_02220"/>
    </source>
</evidence>
<evidence type="ECO:0000256" key="4">
    <source>
        <dbReference type="ARBA" id="ARBA00022777"/>
    </source>
</evidence>
<dbReference type="GO" id="GO:0042732">
    <property type="term" value="P:D-xylose metabolic process"/>
    <property type="evidence" value="ECO:0007669"/>
    <property type="project" value="UniProtKB-KW"/>
</dbReference>
<comment type="catalytic activity">
    <reaction evidence="6 7">
        <text>D-xylulose + ATP = D-xylulose 5-phosphate + ADP + H(+)</text>
        <dbReference type="Rhea" id="RHEA:10964"/>
        <dbReference type="ChEBI" id="CHEBI:15378"/>
        <dbReference type="ChEBI" id="CHEBI:17140"/>
        <dbReference type="ChEBI" id="CHEBI:30616"/>
        <dbReference type="ChEBI" id="CHEBI:57737"/>
        <dbReference type="ChEBI" id="CHEBI:456216"/>
        <dbReference type="EC" id="2.7.1.17"/>
    </reaction>
</comment>
<keyword evidence="3 6" id="KW-0547">Nucleotide-binding</keyword>
<dbReference type="PANTHER" id="PTHR43095">
    <property type="entry name" value="SUGAR KINASE"/>
    <property type="match status" value="1"/>
</dbReference>
<dbReference type="EMBL" id="LC066395">
    <property type="protein sequence ID" value="BAT30933.1"/>
    <property type="molecule type" value="Genomic_DNA"/>
</dbReference>
<evidence type="ECO:0000313" key="10">
    <source>
        <dbReference type="EMBL" id="BAT30933.1"/>
    </source>
</evidence>
<protein>
    <recommendedName>
        <fullName evidence="6 7">Xylulose kinase</fullName>
        <shortName evidence="6 7">Xylulokinase</shortName>
        <ecNumber evidence="6 7">2.7.1.17</ecNumber>
    </recommendedName>
</protein>
<evidence type="ECO:0000256" key="1">
    <source>
        <dbReference type="ARBA" id="ARBA00009156"/>
    </source>
</evidence>
<dbReference type="GO" id="GO:0004856">
    <property type="term" value="F:D-xylulokinase activity"/>
    <property type="evidence" value="ECO:0007669"/>
    <property type="project" value="UniProtKB-UniRule"/>
</dbReference>
<dbReference type="InterPro" id="IPR043129">
    <property type="entry name" value="ATPase_NBD"/>
</dbReference>
<dbReference type="InterPro" id="IPR018484">
    <property type="entry name" value="FGGY_N"/>
</dbReference>
<dbReference type="PANTHER" id="PTHR43095:SF6">
    <property type="entry name" value="XYLULOSE KINASE"/>
    <property type="match status" value="1"/>
</dbReference>
<dbReference type="InterPro" id="IPR018485">
    <property type="entry name" value="FGGY_C"/>
</dbReference>
<evidence type="ECO:0000256" key="2">
    <source>
        <dbReference type="ARBA" id="ARBA00022679"/>
    </source>
</evidence>
<dbReference type="Pfam" id="PF02782">
    <property type="entry name" value="FGGY_C"/>
    <property type="match status" value="1"/>
</dbReference>
<comment type="function">
    <text evidence="6">Catalyzes the phosphorylation of D-xylulose to D-xylulose 5-phosphate.</text>
</comment>
<feature type="domain" description="Carbohydrate kinase FGGY N-terminal" evidence="8">
    <location>
        <begin position="27"/>
        <end position="266"/>
    </location>
</feature>
<keyword evidence="5 6" id="KW-0067">ATP-binding</keyword>
<evidence type="ECO:0000256" key="3">
    <source>
        <dbReference type="ARBA" id="ARBA00022741"/>
    </source>
</evidence>
<evidence type="ECO:0000259" key="8">
    <source>
        <dbReference type="Pfam" id="PF00370"/>
    </source>
</evidence>
<dbReference type="HAMAP" id="MF_02220">
    <property type="entry name" value="XylB"/>
    <property type="match status" value="1"/>
</dbReference>
<reference evidence="10" key="1">
    <citation type="journal article" date="2015" name="Proc. Natl. Acad. Sci. U.S.A.">
        <title>Bacterial clade with the ribosomal RNA operon on a small plasmid rather than the chromosome.</title>
        <authorList>
            <person name="Anda M."/>
            <person name="Ohtsubo Y."/>
            <person name="Okubo T."/>
            <person name="Sugawara M."/>
            <person name="Nagata Y."/>
            <person name="Tsuda M."/>
            <person name="Minamisawa K."/>
            <person name="Mitsui H."/>
        </authorList>
    </citation>
    <scope>NUCLEOTIDE SEQUENCE</scope>
    <source>
        <strain evidence="10">DSM 15513</strain>
    </source>
</reference>
<keyword evidence="6 7" id="KW-0859">Xylose metabolism</keyword>
<dbReference type="Pfam" id="PF00370">
    <property type="entry name" value="FGGY_N"/>
    <property type="match status" value="1"/>
</dbReference>
<dbReference type="InterPro" id="IPR000577">
    <property type="entry name" value="Carb_kinase_FGGY"/>
</dbReference>
<feature type="site" description="Important for activity" evidence="6">
    <location>
        <position position="31"/>
    </location>
</feature>
<evidence type="ECO:0000256" key="7">
    <source>
        <dbReference type="RuleBase" id="RU364073"/>
    </source>
</evidence>
<dbReference type="EC" id="2.7.1.17" evidence="6 7"/>
<feature type="binding site" evidence="6">
    <location>
        <begin position="104"/>
        <end position="105"/>
    </location>
    <ligand>
        <name>substrate</name>
    </ligand>
</feature>
<dbReference type="GO" id="GO:0005524">
    <property type="term" value="F:ATP binding"/>
    <property type="evidence" value="ECO:0007669"/>
    <property type="project" value="UniProtKB-UniRule"/>
</dbReference>
<gene>
    <name evidence="6 7" type="primary">xylB</name>
</gene>